<dbReference type="PANTHER" id="PTHR12910">
    <property type="entry name" value="NADH-UBIQUINONE OXIDOREDUCTASE SUBUNIT B17.2"/>
    <property type="match status" value="1"/>
</dbReference>
<dbReference type="NCBIfam" id="NF006040">
    <property type="entry name" value="PRK08183.1"/>
    <property type="match status" value="1"/>
</dbReference>
<dbReference type="InterPro" id="IPR007763">
    <property type="entry name" value="NDUFA12"/>
</dbReference>
<dbReference type="Pfam" id="PF05071">
    <property type="entry name" value="NDUFA12"/>
    <property type="match status" value="1"/>
</dbReference>
<comment type="caution">
    <text evidence="1">The sequence shown here is derived from an EMBL/GenBank/DDBJ whole genome shotgun (WGS) entry which is preliminary data.</text>
</comment>
<organism evidence="1 2">
    <name type="scientific">Xanthobacter agilis</name>
    <dbReference type="NCBI Taxonomy" id="47492"/>
    <lineage>
        <taxon>Bacteria</taxon>
        <taxon>Pseudomonadati</taxon>
        <taxon>Pseudomonadota</taxon>
        <taxon>Alphaproteobacteria</taxon>
        <taxon>Hyphomicrobiales</taxon>
        <taxon>Xanthobacteraceae</taxon>
        <taxon>Xanthobacter</taxon>
    </lineage>
</organism>
<dbReference type="EMBL" id="JAUSVY010000003">
    <property type="protein sequence ID" value="MDQ0504711.1"/>
    <property type="molecule type" value="Genomic_DNA"/>
</dbReference>
<keyword evidence="2" id="KW-1185">Reference proteome</keyword>
<reference evidence="1 2" key="1">
    <citation type="submission" date="2023-07" db="EMBL/GenBank/DDBJ databases">
        <title>Genomic Encyclopedia of Type Strains, Phase IV (KMG-IV): sequencing the most valuable type-strain genomes for metagenomic binning, comparative biology and taxonomic classification.</title>
        <authorList>
            <person name="Goeker M."/>
        </authorList>
    </citation>
    <scope>NUCLEOTIDE SEQUENCE [LARGE SCALE GENOMIC DNA]</scope>
    <source>
        <strain evidence="1 2">DSM 3770</strain>
    </source>
</reference>
<sequence>MKTLLLYIFTWWHKQTVGTWWWTKRYGEFVGQDESGNRYYRTKGGVIDPTLGFERRWVIYPGYAEASSIPPGWWGWIHHRVDTPPTKETYTPREWQKPHLANPTGTAAAYHPKGSVLATGHRPQVSGDYKAWAPGE</sequence>
<name>A0ABU0LC48_XANAG</name>
<accession>A0ABU0LC48</accession>
<dbReference type="PANTHER" id="PTHR12910:SF2">
    <property type="entry name" value="NADH DEHYDROGENASE [UBIQUINONE] 1 ALPHA SUBCOMPLEX SUBUNIT 12"/>
    <property type="match status" value="1"/>
</dbReference>
<dbReference type="RefSeq" id="WP_237346449.1">
    <property type="nucleotide sequence ID" value="NZ_JABWGX010000019.1"/>
</dbReference>
<evidence type="ECO:0000313" key="2">
    <source>
        <dbReference type="Proteomes" id="UP001241747"/>
    </source>
</evidence>
<dbReference type="Proteomes" id="UP001241747">
    <property type="component" value="Unassembled WGS sequence"/>
</dbReference>
<evidence type="ECO:0000313" key="1">
    <source>
        <dbReference type="EMBL" id="MDQ0504711.1"/>
    </source>
</evidence>
<protein>
    <submittedName>
        <fullName evidence="1">NADH:ubiquinone oxidoreductase subunit</fullName>
    </submittedName>
</protein>
<gene>
    <name evidence="1" type="ORF">QOZ94_001493</name>
</gene>
<proteinExistence type="predicted"/>